<dbReference type="InterPro" id="IPR008011">
    <property type="entry name" value="Complex1_LYR_dom"/>
</dbReference>
<dbReference type="InterPro" id="IPR045297">
    <property type="entry name" value="Complex1_LYR_LYRM4"/>
</dbReference>
<dbReference type="PANTHER" id="PTHR13166:SF7">
    <property type="entry name" value="LYR MOTIF-CONTAINING PROTEIN 4"/>
    <property type="match status" value="1"/>
</dbReference>
<comment type="similarity">
    <text evidence="1">Belongs to the complex I LYR family.</text>
</comment>
<dbReference type="Pfam" id="PF05347">
    <property type="entry name" value="Complex1_LYR"/>
    <property type="match status" value="1"/>
</dbReference>
<gene>
    <name evidence="3" type="ORF">SCLCIDRAFT_1222296</name>
</gene>
<dbReference type="GO" id="GO:0005739">
    <property type="term" value="C:mitochondrion"/>
    <property type="evidence" value="ECO:0007669"/>
    <property type="project" value="TreeGrafter"/>
</dbReference>
<dbReference type="OrthoDB" id="275715at2759"/>
<dbReference type="InterPro" id="IPR051522">
    <property type="entry name" value="ISC_assembly_LYR"/>
</dbReference>
<reference evidence="3 4" key="1">
    <citation type="submission" date="2014-04" db="EMBL/GenBank/DDBJ databases">
        <authorList>
            <consortium name="DOE Joint Genome Institute"/>
            <person name="Kuo A."/>
            <person name="Kohler A."/>
            <person name="Nagy L.G."/>
            <person name="Floudas D."/>
            <person name="Copeland A."/>
            <person name="Barry K.W."/>
            <person name="Cichocki N."/>
            <person name="Veneault-Fourrey C."/>
            <person name="LaButti K."/>
            <person name="Lindquist E.A."/>
            <person name="Lipzen A."/>
            <person name="Lundell T."/>
            <person name="Morin E."/>
            <person name="Murat C."/>
            <person name="Sun H."/>
            <person name="Tunlid A."/>
            <person name="Henrissat B."/>
            <person name="Grigoriev I.V."/>
            <person name="Hibbett D.S."/>
            <person name="Martin F."/>
            <person name="Nordberg H.P."/>
            <person name="Cantor M.N."/>
            <person name="Hua S.X."/>
        </authorList>
    </citation>
    <scope>NUCLEOTIDE SEQUENCE [LARGE SCALE GENOMIC DNA]</scope>
    <source>
        <strain evidence="3 4">Foug A</strain>
    </source>
</reference>
<evidence type="ECO:0000313" key="4">
    <source>
        <dbReference type="Proteomes" id="UP000053989"/>
    </source>
</evidence>
<dbReference type="FunCoup" id="A0A0C2ZN76">
    <property type="interactions" value="159"/>
</dbReference>
<protein>
    <recommendedName>
        <fullName evidence="2">Complex 1 LYR protein domain-containing protein</fullName>
    </recommendedName>
</protein>
<evidence type="ECO:0000313" key="3">
    <source>
        <dbReference type="EMBL" id="KIM54077.1"/>
    </source>
</evidence>
<dbReference type="InParanoid" id="A0A0C2ZN76"/>
<dbReference type="STRING" id="1036808.A0A0C2ZN76"/>
<dbReference type="Proteomes" id="UP000053989">
    <property type="component" value="Unassembled WGS sequence"/>
</dbReference>
<sequence length="97" mass="11088">MATTPSRQQILRLYGSTLRAAKSFSSYNFRNYFVWRTRENFRSIQAEQDPVKVSRAYNEAVNELGVLRRSAIINQIYGGRRLAVEGQSEVGTRIQGS</sequence>
<keyword evidence="4" id="KW-1185">Reference proteome</keyword>
<dbReference type="AlphaFoldDB" id="A0A0C2ZN76"/>
<accession>A0A0C2ZN76</accession>
<organism evidence="3 4">
    <name type="scientific">Scleroderma citrinum Foug A</name>
    <dbReference type="NCBI Taxonomy" id="1036808"/>
    <lineage>
        <taxon>Eukaryota</taxon>
        <taxon>Fungi</taxon>
        <taxon>Dikarya</taxon>
        <taxon>Basidiomycota</taxon>
        <taxon>Agaricomycotina</taxon>
        <taxon>Agaricomycetes</taxon>
        <taxon>Agaricomycetidae</taxon>
        <taxon>Boletales</taxon>
        <taxon>Sclerodermatineae</taxon>
        <taxon>Sclerodermataceae</taxon>
        <taxon>Scleroderma</taxon>
    </lineage>
</organism>
<dbReference type="HOGENOM" id="CLU_120076_2_1_1"/>
<dbReference type="PANTHER" id="PTHR13166">
    <property type="entry name" value="PROTEIN C6ORF149"/>
    <property type="match status" value="1"/>
</dbReference>
<feature type="domain" description="Complex 1 LYR protein" evidence="2">
    <location>
        <begin position="8"/>
        <end position="65"/>
    </location>
</feature>
<evidence type="ECO:0000256" key="1">
    <source>
        <dbReference type="ARBA" id="ARBA00009508"/>
    </source>
</evidence>
<reference evidence="4" key="2">
    <citation type="submission" date="2015-01" db="EMBL/GenBank/DDBJ databases">
        <title>Evolutionary Origins and Diversification of the Mycorrhizal Mutualists.</title>
        <authorList>
            <consortium name="DOE Joint Genome Institute"/>
            <consortium name="Mycorrhizal Genomics Consortium"/>
            <person name="Kohler A."/>
            <person name="Kuo A."/>
            <person name="Nagy L.G."/>
            <person name="Floudas D."/>
            <person name="Copeland A."/>
            <person name="Barry K.W."/>
            <person name="Cichocki N."/>
            <person name="Veneault-Fourrey C."/>
            <person name="LaButti K."/>
            <person name="Lindquist E.A."/>
            <person name="Lipzen A."/>
            <person name="Lundell T."/>
            <person name="Morin E."/>
            <person name="Murat C."/>
            <person name="Riley R."/>
            <person name="Ohm R."/>
            <person name="Sun H."/>
            <person name="Tunlid A."/>
            <person name="Henrissat B."/>
            <person name="Grigoriev I.V."/>
            <person name="Hibbett D.S."/>
            <person name="Martin F."/>
        </authorList>
    </citation>
    <scope>NUCLEOTIDE SEQUENCE [LARGE SCALE GENOMIC DNA]</scope>
    <source>
        <strain evidence="4">Foug A</strain>
    </source>
</reference>
<dbReference type="CDD" id="cd20264">
    <property type="entry name" value="Complex1_LYR_LYRM4"/>
    <property type="match status" value="1"/>
</dbReference>
<name>A0A0C2ZN76_9AGAM</name>
<dbReference type="GO" id="GO:0016226">
    <property type="term" value="P:iron-sulfur cluster assembly"/>
    <property type="evidence" value="ECO:0007669"/>
    <property type="project" value="InterPro"/>
</dbReference>
<proteinExistence type="inferred from homology"/>
<evidence type="ECO:0000259" key="2">
    <source>
        <dbReference type="Pfam" id="PF05347"/>
    </source>
</evidence>
<dbReference type="GO" id="GO:1990221">
    <property type="term" value="C:L-cysteine desulfurase complex"/>
    <property type="evidence" value="ECO:0007669"/>
    <property type="project" value="TreeGrafter"/>
</dbReference>
<dbReference type="EMBL" id="KN822163">
    <property type="protein sequence ID" value="KIM54077.1"/>
    <property type="molecule type" value="Genomic_DNA"/>
</dbReference>